<dbReference type="Gene3D" id="2.60.40.10">
    <property type="entry name" value="Immunoglobulins"/>
    <property type="match status" value="1"/>
</dbReference>
<dbReference type="AlphaFoldDB" id="A0A8D2QQG3"/>
<dbReference type="Proteomes" id="UP000694401">
    <property type="component" value="Unassembled WGS sequence"/>
</dbReference>
<reference evidence="2" key="2">
    <citation type="submission" date="2025-09" db="UniProtKB">
        <authorList>
            <consortium name="Ensembl"/>
        </authorList>
    </citation>
    <scope>IDENTIFICATION</scope>
</reference>
<dbReference type="Pfam" id="PF21460">
    <property type="entry name" value="IL3Rb_N"/>
    <property type="match status" value="1"/>
</dbReference>
<dbReference type="SUPFAM" id="SSF49265">
    <property type="entry name" value="Fibronectin type III"/>
    <property type="match status" value="1"/>
</dbReference>
<organism evidence="2 3">
    <name type="scientific">Zosterops lateralis melanops</name>
    <dbReference type="NCBI Taxonomy" id="1220523"/>
    <lineage>
        <taxon>Eukaryota</taxon>
        <taxon>Metazoa</taxon>
        <taxon>Chordata</taxon>
        <taxon>Craniata</taxon>
        <taxon>Vertebrata</taxon>
        <taxon>Euteleostomi</taxon>
        <taxon>Archelosauria</taxon>
        <taxon>Archosauria</taxon>
        <taxon>Dinosauria</taxon>
        <taxon>Saurischia</taxon>
        <taxon>Theropoda</taxon>
        <taxon>Coelurosauria</taxon>
        <taxon>Aves</taxon>
        <taxon>Neognathae</taxon>
        <taxon>Neoaves</taxon>
        <taxon>Telluraves</taxon>
        <taxon>Australaves</taxon>
        <taxon>Passeriformes</taxon>
        <taxon>Sylvioidea</taxon>
        <taxon>Zosteropidae</taxon>
        <taxon>Zosterops</taxon>
    </lineage>
</organism>
<proteinExistence type="predicted"/>
<dbReference type="InterPro" id="IPR036116">
    <property type="entry name" value="FN3_sf"/>
</dbReference>
<evidence type="ECO:0000259" key="1">
    <source>
        <dbReference type="Pfam" id="PF21460"/>
    </source>
</evidence>
<keyword evidence="3" id="KW-1185">Reference proteome</keyword>
<accession>A0A8D2QQG3</accession>
<dbReference type="InterPro" id="IPR048668">
    <property type="entry name" value="IL3RB_N"/>
</dbReference>
<sequence length="71" mass="8364">TATHKEEMTTICLLTMVSINPWKYSVFENIPMKSLKCYNDYNSQVTCTWMEHSEAHDLVGMVLYQRDNIKM</sequence>
<protein>
    <recommendedName>
        <fullName evidence="1">Cytokine receptor common subunit beta N-terminal domain-containing protein</fullName>
    </recommendedName>
</protein>
<dbReference type="Ensembl" id="ENSZLMT00000009599.1">
    <property type="protein sequence ID" value="ENSZLMP00000009347.1"/>
    <property type="gene ID" value="ENSZLMG00000006553.1"/>
</dbReference>
<evidence type="ECO:0000313" key="2">
    <source>
        <dbReference type="Ensembl" id="ENSZLMP00000009347.1"/>
    </source>
</evidence>
<reference evidence="2" key="1">
    <citation type="submission" date="2025-08" db="UniProtKB">
        <authorList>
            <consortium name="Ensembl"/>
        </authorList>
    </citation>
    <scope>IDENTIFICATION</scope>
</reference>
<evidence type="ECO:0000313" key="3">
    <source>
        <dbReference type="Proteomes" id="UP000694401"/>
    </source>
</evidence>
<feature type="domain" description="Cytokine receptor common subunit beta N-terminal" evidence="1">
    <location>
        <begin position="30"/>
        <end position="70"/>
    </location>
</feature>
<name>A0A8D2QQG3_ZOSLA</name>
<dbReference type="InterPro" id="IPR013783">
    <property type="entry name" value="Ig-like_fold"/>
</dbReference>